<gene>
    <name evidence="2" type="ORF">SFOMI_4349</name>
</gene>
<protein>
    <submittedName>
        <fullName evidence="2">Uncharacterized protein</fullName>
    </submittedName>
</protein>
<accession>A0A292ZLM2</accession>
<organism evidence="2 3">
    <name type="scientific">Sphingobium fuliginis (strain ATCC 27551)</name>
    <dbReference type="NCBI Taxonomy" id="336203"/>
    <lineage>
        <taxon>Bacteria</taxon>
        <taxon>Pseudomonadati</taxon>
        <taxon>Pseudomonadota</taxon>
        <taxon>Alphaproteobacteria</taxon>
        <taxon>Sphingomonadales</taxon>
        <taxon>Sphingomonadaceae</taxon>
        <taxon>Sphingobium</taxon>
    </lineage>
</organism>
<evidence type="ECO:0000256" key="1">
    <source>
        <dbReference type="SAM" id="MobiDB-lite"/>
    </source>
</evidence>
<feature type="region of interest" description="Disordered" evidence="1">
    <location>
        <begin position="1"/>
        <end position="98"/>
    </location>
</feature>
<dbReference type="Proteomes" id="UP000221538">
    <property type="component" value="Unassembled WGS sequence"/>
</dbReference>
<name>A0A292ZLM2_SPHSA</name>
<feature type="compositionally biased region" description="Gly residues" evidence="1">
    <location>
        <begin position="70"/>
        <end position="83"/>
    </location>
</feature>
<comment type="caution">
    <text evidence="2">The sequence shown here is derived from an EMBL/GenBank/DDBJ whole genome shotgun (WGS) entry which is preliminary data.</text>
</comment>
<reference evidence="2 3" key="2">
    <citation type="journal article" date="2013" name="Environ. Sci. Technol.">
        <title>The 4-tert-butylphenol-utilizing bacterium Sphingobium fuliginis OMI can degrade bisphenols via phenolic ring hydroxylation and meta-cleavage pathway.</title>
        <authorList>
            <person name="Ogata Y."/>
            <person name="Goda S."/>
            <person name="Toyama T."/>
            <person name="Sei K."/>
            <person name="Ike M."/>
        </authorList>
    </citation>
    <scope>NUCLEOTIDE SEQUENCE [LARGE SCALE GENOMIC DNA]</scope>
    <source>
        <strain evidence="2 3">OMI</strain>
    </source>
</reference>
<evidence type="ECO:0000313" key="3">
    <source>
        <dbReference type="Proteomes" id="UP000221538"/>
    </source>
</evidence>
<proteinExistence type="predicted"/>
<feature type="compositionally biased region" description="Basic and acidic residues" evidence="1">
    <location>
        <begin position="59"/>
        <end position="68"/>
    </location>
</feature>
<dbReference type="EMBL" id="BEWI01000032">
    <property type="protein sequence ID" value="GAY23771.1"/>
    <property type="molecule type" value="Genomic_DNA"/>
</dbReference>
<reference evidence="2 3" key="1">
    <citation type="journal article" date="2013" name="Biodegradation">
        <title>Occurrence of 4-tert-butylphenol (4-t-BP) biodegradation in an aquatic sample caused by the presence of Spirodela polyrrhiza and isolation of a 4-t-BP-utilizing bacterium.</title>
        <authorList>
            <person name="Ogata Y."/>
            <person name="Toyama T."/>
            <person name="Yu N."/>
            <person name="Wang X."/>
            <person name="Sei K."/>
            <person name="Ike M."/>
        </authorList>
    </citation>
    <scope>NUCLEOTIDE SEQUENCE [LARGE SCALE GENOMIC DNA]</scope>
    <source>
        <strain evidence="2 3">OMI</strain>
    </source>
</reference>
<dbReference type="AlphaFoldDB" id="A0A292ZLM2"/>
<sequence length="98" mass="9411">MVPQHIPDGKDQADGTGASVDDLPAAGGRDPHGAVGSGSHLTPDRKPDISTPPAAGTDNRGKRPKEGVGEVEGSGAGAGGGGNPEDFDSDTAGGGAAQ</sequence>
<evidence type="ECO:0000313" key="2">
    <source>
        <dbReference type="EMBL" id="GAY23771.1"/>
    </source>
</evidence>
<dbReference type="RefSeq" id="WP_099186585.1">
    <property type="nucleotide sequence ID" value="NZ_BEWI01000032.1"/>
</dbReference>